<feature type="transmembrane region" description="Helical" evidence="7">
    <location>
        <begin position="160"/>
        <end position="182"/>
    </location>
</feature>
<dbReference type="GO" id="GO:0005886">
    <property type="term" value="C:plasma membrane"/>
    <property type="evidence" value="ECO:0007669"/>
    <property type="project" value="UniProtKB-SubCell"/>
</dbReference>
<feature type="transmembrane region" description="Helical" evidence="7">
    <location>
        <begin position="75"/>
        <end position="92"/>
    </location>
</feature>
<feature type="transmembrane region" description="Helical" evidence="7">
    <location>
        <begin position="361"/>
        <end position="381"/>
    </location>
</feature>
<feature type="transmembrane region" description="Helical" evidence="7">
    <location>
        <begin position="98"/>
        <end position="120"/>
    </location>
</feature>
<keyword evidence="5 7" id="KW-0472">Membrane</keyword>
<dbReference type="Pfam" id="PF07690">
    <property type="entry name" value="MFS_1"/>
    <property type="match status" value="1"/>
</dbReference>
<feature type="compositionally biased region" description="Low complexity" evidence="6">
    <location>
        <begin position="399"/>
        <end position="413"/>
    </location>
</feature>
<feature type="transmembrane region" description="Helical" evidence="7">
    <location>
        <begin position="292"/>
        <end position="311"/>
    </location>
</feature>
<keyword evidence="10" id="KW-1185">Reference proteome</keyword>
<dbReference type="InterPro" id="IPR011701">
    <property type="entry name" value="MFS"/>
</dbReference>
<dbReference type="Gene3D" id="1.20.1250.20">
    <property type="entry name" value="MFS general substrate transporter like domains"/>
    <property type="match status" value="1"/>
</dbReference>
<dbReference type="PANTHER" id="PTHR43124:SF10">
    <property type="entry name" value="PURINE EFFLUX PUMP PBUE"/>
    <property type="match status" value="1"/>
</dbReference>
<evidence type="ECO:0000256" key="3">
    <source>
        <dbReference type="ARBA" id="ARBA00022692"/>
    </source>
</evidence>
<comment type="caution">
    <text evidence="9">The sequence shown here is derived from an EMBL/GenBank/DDBJ whole genome shotgun (WGS) entry which is preliminary data.</text>
</comment>
<feature type="transmembrane region" description="Helical" evidence="7">
    <location>
        <begin position="203"/>
        <end position="225"/>
    </location>
</feature>
<feature type="transmembrane region" description="Helical" evidence="7">
    <location>
        <begin position="270"/>
        <end position="286"/>
    </location>
</feature>
<evidence type="ECO:0000313" key="9">
    <source>
        <dbReference type="EMBL" id="KAA0013800.1"/>
    </source>
</evidence>
<dbReference type="InterPro" id="IPR036259">
    <property type="entry name" value="MFS_trans_sf"/>
</dbReference>
<keyword evidence="4 7" id="KW-1133">Transmembrane helix</keyword>
<dbReference type="InterPro" id="IPR050189">
    <property type="entry name" value="MFS_Efflux_Transporters"/>
</dbReference>
<sequence>MHTPNRSPIYLIALGAFALGMASYVTAGLIPMIEASFTVSVAVAAQLVTAFTLAYGLGSPIVVALTPANRQRTGLLLSLGLFVIANAASALVDNFTALMAWRAIAGMGAGVYLAMGIGASAAVSTPEHRGKAIAIIMGGMASGVVLGVPLGLFIAEQMGWQSALWLVAILGVMAFIGLLLRLPPLPAATASSLGQKLAILSDGHVLVILTVSLFAAIASLGMYTFIAPLLTDPAYGAVRSVTPYLWVWGIGGVLGSFLIGPLVDRLKGPNLTFAIMVVLAVSLFVLPLSAALSTWLVMLPIALWGAVGWALQVPQNNELLRARQTQGDGNLAIALNESALYLGSAIGAAAGGFVLLLQLPVWTLAICAAGVAALGALLQIVNLRRQPTLGGETQANKSTTPNEANANAPCPATQCAQPGYVDGRNDGITRTARLP</sequence>
<evidence type="ECO:0000256" key="4">
    <source>
        <dbReference type="ARBA" id="ARBA00022989"/>
    </source>
</evidence>
<comment type="subcellular location">
    <subcellularLocation>
        <location evidence="1">Cell membrane</location>
        <topology evidence="1">Multi-pass membrane protein</topology>
    </subcellularLocation>
</comment>
<proteinExistence type="predicted"/>
<dbReference type="PROSITE" id="PS50850">
    <property type="entry name" value="MFS"/>
    <property type="match status" value="1"/>
</dbReference>
<keyword evidence="2" id="KW-1003">Cell membrane</keyword>
<evidence type="ECO:0000256" key="5">
    <source>
        <dbReference type="ARBA" id="ARBA00023136"/>
    </source>
</evidence>
<dbReference type="Proteomes" id="UP000486760">
    <property type="component" value="Unassembled WGS sequence"/>
</dbReference>
<accession>A0A7V7G1Z2</accession>
<keyword evidence="3 7" id="KW-0812">Transmembrane</keyword>
<dbReference type="PANTHER" id="PTHR43124">
    <property type="entry name" value="PURINE EFFLUX PUMP PBUE"/>
    <property type="match status" value="1"/>
</dbReference>
<protein>
    <submittedName>
        <fullName evidence="9">MFS transporter</fullName>
    </submittedName>
</protein>
<organism evidence="9 10">
    <name type="scientific">Billgrantia pellis</name>
    <dbReference type="NCBI Taxonomy" id="2606936"/>
    <lineage>
        <taxon>Bacteria</taxon>
        <taxon>Pseudomonadati</taxon>
        <taxon>Pseudomonadota</taxon>
        <taxon>Gammaproteobacteria</taxon>
        <taxon>Oceanospirillales</taxon>
        <taxon>Halomonadaceae</taxon>
        <taxon>Billgrantia</taxon>
    </lineage>
</organism>
<dbReference type="GO" id="GO:0022857">
    <property type="term" value="F:transmembrane transporter activity"/>
    <property type="evidence" value="ECO:0007669"/>
    <property type="project" value="InterPro"/>
</dbReference>
<evidence type="ECO:0000256" key="7">
    <source>
        <dbReference type="SAM" id="Phobius"/>
    </source>
</evidence>
<evidence type="ECO:0000259" key="8">
    <source>
        <dbReference type="PROSITE" id="PS50850"/>
    </source>
</evidence>
<dbReference type="SUPFAM" id="SSF103473">
    <property type="entry name" value="MFS general substrate transporter"/>
    <property type="match status" value="1"/>
</dbReference>
<feature type="transmembrane region" description="Helical" evidence="7">
    <location>
        <begin position="132"/>
        <end position="154"/>
    </location>
</feature>
<feature type="transmembrane region" description="Helical" evidence="7">
    <location>
        <begin position="37"/>
        <end position="63"/>
    </location>
</feature>
<dbReference type="AlphaFoldDB" id="A0A7V7G1Z2"/>
<dbReference type="CDD" id="cd17324">
    <property type="entry name" value="MFS_NepI_like"/>
    <property type="match status" value="1"/>
</dbReference>
<gene>
    <name evidence="9" type="ORF">F0A17_05490</name>
</gene>
<evidence type="ECO:0000313" key="10">
    <source>
        <dbReference type="Proteomes" id="UP000486760"/>
    </source>
</evidence>
<dbReference type="EMBL" id="VTPY01000002">
    <property type="protein sequence ID" value="KAA0013800.1"/>
    <property type="molecule type" value="Genomic_DNA"/>
</dbReference>
<dbReference type="RefSeq" id="WP_149327338.1">
    <property type="nucleotide sequence ID" value="NZ_VTPY01000002.1"/>
</dbReference>
<feature type="transmembrane region" description="Helical" evidence="7">
    <location>
        <begin position="245"/>
        <end position="263"/>
    </location>
</feature>
<feature type="domain" description="Major facilitator superfamily (MFS) profile" evidence="8">
    <location>
        <begin position="8"/>
        <end position="387"/>
    </location>
</feature>
<dbReference type="InterPro" id="IPR020846">
    <property type="entry name" value="MFS_dom"/>
</dbReference>
<reference evidence="9 10" key="1">
    <citation type="submission" date="2019-08" db="EMBL/GenBank/DDBJ databases">
        <title>Bioinformatics analysis of the strain L3 and L5.</title>
        <authorList>
            <person name="Li X."/>
        </authorList>
    </citation>
    <scope>NUCLEOTIDE SEQUENCE [LARGE SCALE GENOMIC DNA]</scope>
    <source>
        <strain evidence="9 10">L5</strain>
    </source>
</reference>
<feature type="region of interest" description="Disordered" evidence="6">
    <location>
        <begin position="390"/>
        <end position="435"/>
    </location>
</feature>
<evidence type="ECO:0000256" key="6">
    <source>
        <dbReference type="SAM" id="MobiDB-lite"/>
    </source>
</evidence>
<evidence type="ECO:0000256" key="1">
    <source>
        <dbReference type="ARBA" id="ARBA00004651"/>
    </source>
</evidence>
<name>A0A7V7G1Z2_9GAMM</name>
<feature type="transmembrane region" description="Helical" evidence="7">
    <location>
        <begin position="331"/>
        <end position="355"/>
    </location>
</feature>
<evidence type="ECO:0000256" key="2">
    <source>
        <dbReference type="ARBA" id="ARBA00022475"/>
    </source>
</evidence>